<protein>
    <recommendedName>
        <fullName evidence="3">Lipocalin-like domain-containing protein</fullName>
    </recommendedName>
</protein>
<name>A0ABU3GZZ2_9SPHI</name>
<sequence>MQNVFKKLPLFVIPALMLMGLLVNSCKKETDGSYINSLITSGVWRLASVRTELLHGDTTKLRDTLNTDCSRLQVFTFNNGGTCTYDNFHCIQQSSQGTWQLTTAMNVNTTTVSTNLADSVFLSSNMVCKDTSKAGSSKPFARVRVTNLGQNSLVLENVKTDTVYRTPVVVLRRLITRYGFIH</sequence>
<dbReference type="EMBL" id="JAVLVU010000001">
    <property type="protein sequence ID" value="MDT3405006.1"/>
    <property type="molecule type" value="Genomic_DNA"/>
</dbReference>
<dbReference type="RefSeq" id="WP_311952989.1">
    <property type="nucleotide sequence ID" value="NZ_JAVLVU010000001.1"/>
</dbReference>
<reference evidence="2" key="1">
    <citation type="submission" date="2023-07" db="EMBL/GenBank/DDBJ databases">
        <title>Functional and genomic diversity of the sorghum phyllosphere microbiome.</title>
        <authorList>
            <person name="Shade A."/>
        </authorList>
    </citation>
    <scope>NUCLEOTIDE SEQUENCE [LARGE SCALE GENOMIC DNA]</scope>
    <source>
        <strain evidence="2">SORGH_AS_0422</strain>
    </source>
</reference>
<dbReference type="Proteomes" id="UP001258315">
    <property type="component" value="Unassembled WGS sequence"/>
</dbReference>
<comment type="caution">
    <text evidence="1">The sequence shown here is derived from an EMBL/GenBank/DDBJ whole genome shotgun (WGS) entry which is preliminary data.</text>
</comment>
<keyword evidence="2" id="KW-1185">Reference proteome</keyword>
<evidence type="ECO:0008006" key="3">
    <source>
        <dbReference type="Google" id="ProtNLM"/>
    </source>
</evidence>
<accession>A0ABU3GZZ2</accession>
<evidence type="ECO:0000313" key="2">
    <source>
        <dbReference type="Proteomes" id="UP001258315"/>
    </source>
</evidence>
<gene>
    <name evidence="1" type="ORF">QE417_004078</name>
</gene>
<evidence type="ECO:0000313" key="1">
    <source>
        <dbReference type="EMBL" id="MDT3405006.1"/>
    </source>
</evidence>
<organism evidence="1 2">
    <name type="scientific">Mucilaginibacter terrae</name>
    <dbReference type="NCBI Taxonomy" id="1955052"/>
    <lineage>
        <taxon>Bacteria</taxon>
        <taxon>Pseudomonadati</taxon>
        <taxon>Bacteroidota</taxon>
        <taxon>Sphingobacteriia</taxon>
        <taxon>Sphingobacteriales</taxon>
        <taxon>Sphingobacteriaceae</taxon>
        <taxon>Mucilaginibacter</taxon>
    </lineage>
</organism>
<proteinExistence type="predicted"/>